<dbReference type="Proteomes" id="UP000276133">
    <property type="component" value="Unassembled WGS sequence"/>
</dbReference>
<gene>
    <name evidence="3" type="ORF">BpHYR1_023142</name>
</gene>
<dbReference type="InterPro" id="IPR007527">
    <property type="entry name" value="Znf_SWIM"/>
</dbReference>
<dbReference type="AlphaFoldDB" id="A0A3M7S8V5"/>
<sequence length="76" mass="8947">MVTTIQSNDLAMNSNQLHLFDFTRIHVTDWAKSKCSCWFYLKNYNCYHIIPTQYIQDASEPKCKPDKYLTLIGNIL</sequence>
<feature type="domain" description="SWIM-type" evidence="2">
    <location>
        <begin position="23"/>
        <end position="57"/>
    </location>
</feature>
<comment type="caution">
    <text evidence="3">The sequence shown here is derived from an EMBL/GenBank/DDBJ whole genome shotgun (WGS) entry which is preliminary data.</text>
</comment>
<evidence type="ECO:0000256" key="1">
    <source>
        <dbReference type="PROSITE-ProRule" id="PRU00325"/>
    </source>
</evidence>
<evidence type="ECO:0000259" key="2">
    <source>
        <dbReference type="PROSITE" id="PS50966"/>
    </source>
</evidence>
<organism evidence="3 4">
    <name type="scientific">Brachionus plicatilis</name>
    <name type="common">Marine rotifer</name>
    <name type="synonym">Brachionus muelleri</name>
    <dbReference type="NCBI Taxonomy" id="10195"/>
    <lineage>
        <taxon>Eukaryota</taxon>
        <taxon>Metazoa</taxon>
        <taxon>Spiralia</taxon>
        <taxon>Gnathifera</taxon>
        <taxon>Rotifera</taxon>
        <taxon>Eurotatoria</taxon>
        <taxon>Monogononta</taxon>
        <taxon>Pseudotrocha</taxon>
        <taxon>Ploima</taxon>
        <taxon>Brachionidae</taxon>
        <taxon>Brachionus</taxon>
    </lineage>
</organism>
<evidence type="ECO:0000313" key="3">
    <source>
        <dbReference type="EMBL" id="RNA32226.1"/>
    </source>
</evidence>
<proteinExistence type="predicted"/>
<reference evidence="3 4" key="1">
    <citation type="journal article" date="2018" name="Sci. Rep.">
        <title>Genomic signatures of local adaptation to the degree of environmental predictability in rotifers.</title>
        <authorList>
            <person name="Franch-Gras L."/>
            <person name="Hahn C."/>
            <person name="Garcia-Roger E.M."/>
            <person name="Carmona M.J."/>
            <person name="Serra M."/>
            <person name="Gomez A."/>
        </authorList>
    </citation>
    <scope>NUCLEOTIDE SEQUENCE [LARGE SCALE GENOMIC DNA]</scope>
    <source>
        <strain evidence="3">HYR1</strain>
    </source>
</reference>
<keyword evidence="1" id="KW-0862">Zinc</keyword>
<dbReference type="GO" id="GO:0008270">
    <property type="term" value="F:zinc ion binding"/>
    <property type="evidence" value="ECO:0007669"/>
    <property type="project" value="UniProtKB-KW"/>
</dbReference>
<dbReference type="PROSITE" id="PS50966">
    <property type="entry name" value="ZF_SWIM"/>
    <property type="match status" value="1"/>
</dbReference>
<protein>
    <recommendedName>
        <fullName evidence="2">SWIM-type domain-containing protein</fullName>
    </recommendedName>
</protein>
<dbReference type="EMBL" id="REGN01001828">
    <property type="protein sequence ID" value="RNA32226.1"/>
    <property type="molecule type" value="Genomic_DNA"/>
</dbReference>
<name>A0A3M7S8V5_BRAPC</name>
<keyword evidence="4" id="KW-1185">Reference proteome</keyword>
<keyword evidence="1" id="KW-0863">Zinc-finger</keyword>
<keyword evidence="1" id="KW-0479">Metal-binding</keyword>
<accession>A0A3M7S8V5</accession>
<evidence type="ECO:0000313" key="4">
    <source>
        <dbReference type="Proteomes" id="UP000276133"/>
    </source>
</evidence>